<protein>
    <submittedName>
        <fullName evidence="1">Uncharacterized protein</fullName>
    </submittedName>
</protein>
<sequence length="168" mass="19387">MKNKSTGYSPAELLYGFNLTLNSNWQPNGEIDNLEEEINTRIKIINTDLPQIRKLSAEKSVSAKRKTEIKYNKNVKIFNFNLGDKVLKLVQGEKNKFDKIFEGPYEIQQKLTKGAYVISDNNANREIVNGDILKLYHNINGMIPEVTSNLNTKLKRFKKPRLHEDIYA</sequence>
<dbReference type="OrthoDB" id="5592268at2759"/>
<keyword evidence="2" id="KW-1185">Reference proteome</keyword>
<evidence type="ECO:0000313" key="1">
    <source>
        <dbReference type="EMBL" id="OMH82056.1"/>
    </source>
</evidence>
<proteinExistence type="predicted"/>
<dbReference type="Proteomes" id="UP000188320">
    <property type="component" value="Unassembled WGS sequence"/>
</dbReference>
<accession>A0A1R1PM79</accession>
<evidence type="ECO:0000313" key="2">
    <source>
        <dbReference type="Proteomes" id="UP000188320"/>
    </source>
</evidence>
<name>A0A1R1PM79_ZANCU</name>
<dbReference type="EMBL" id="LSSK01000752">
    <property type="protein sequence ID" value="OMH82056.1"/>
    <property type="molecule type" value="Genomic_DNA"/>
</dbReference>
<organism evidence="1 2">
    <name type="scientific">Zancudomyces culisetae</name>
    <name type="common">Gut fungus</name>
    <name type="synonym">Smittium culisetae</name>
    <dbReference type="NCBI Taxonomy" id="1213189"/>
    <lineage>
        <taxon>Eukaryota</taxon>
        <taxon>Fungi</taxon>
        <taxon>Fungi incertae sedis</taxon>
        <taxon>Zoopagomycota</taxon>
        <taxon>Kickxellomycotina</taxon>
        <taxon>Harpellomycetes</taxon>
        <taxon>Harpellales</taxon>
        <taxon>Legeriomycetaceae</taxon>
        <taxon>Zancudomyces</taxon>
    </lineage>
</organism>
<reference evidence="2" key="1">
    <citation type="submission" date="2017-01" db="EMBL/GenBank/DDBJ databases">
        <authorList>
            <person name="Wang Y."/>
            <person name="White M."/>
            <person name="Kvist S."/>
            <person name="Moncalvo J.-M."/>
        </authorList>
    </citation>
    <scope>NUCLEOTIDE SEQUENCE [LARGE SCALE GENOMIC DNA]</scope>
    <source>
        <strain evidence="2">COL-18-3</strain>
    </source>
</reference>
<dbReference type="AlphaFoldDB" id="A0A1R1PM79"/>
<gene>
    <name evidence="1" type="ORF">AX774_g4476</name>
</gene>
<comment type="caution">
    <text evidence="1">The sequence shown here is derived from an EMBL/GenBank/DDBJ whole genome shotgun (WGS) entry which is preliminary data.</text>
</comment>